<dbReference type="EMBL" id="LR824533">
    <property type="protein sequence ID" value="CAH1639464.1"/>
    <property type="molecule type" value="Genomic_DNA"/>
</dbReference>
<dbReference type="Proteomes" id="UP001153321">
    <property type="component" value="Chromosome 2"/>
</dbReference>
<organism evidence="2 3">
    <name type="scientific">Spodoptera littoralis</name>
    <name type="common">Egyptian cotton leafworm</name>
    <dbReference type="NCBI Taxonomy" id="7109"/>
    <lineage>
        <taxon>Eukaryota</taxon>
        <taxon>Metazoa</taxon>
        <taxon>Ecdysozoa</taxon>
        <taxon>Arthropoda</taxon>
        <taxon>Hexapoda</taxon>
        <taxon>Insecta</taxon>
        <taxon>Pterygota</taxon>
        <taxon>Neoptera</taxon>
        <taxon>Endopterygota</taxon>
        <taxon>Lepidoptera</taxon>
        <taxon>Glossata</taxon>
        <taxon>Ditrysia</taxon>
        <taxon>Noctuoidea</taxon>
        <taxon>Noctuidae</taxon>
        <taxon>Amphipyrinae</taxon>
        <taxon>Spodoptera</taxon>
    </lineage>
</organism>
<keyword evidence="3" id="KW-1185">Reference proteome</keyword>
<accession>A0A9P0I4V0</accession>
<evidence type="ECO:0000313" key="3">
    <source>
        <dbReference type="Proteomes" id="UP001153321"/>
    </source>
</evidence>
<gene>
    <name evidence="2" type="ORF">SPLIT_LOCUS4821</name>
</gene>
<sequence>MARLTVLISFSFLVACVSANSLKSPDNEELYKDRDNAYKTSLKLKRQTYNFGAGGPSYGSGHGGNGGHVGNNYYGNVSNNGSPSSVYNINGGAGNGGNSYGGGPAGVGGFKRGNAGKTTNSNNQNGYGISLLGGVAKGVSNDAYYSQPPAYPYPSQPPAYPYPDLNAYGYPLYLQ</sequence>
<protein>
    <recommendedName>
        <fullName evidence="4">Cuticular protein</fullName>
    </recommendedName>
</protein>
<evidence type="ECO:0000256" key="1">
    <source>
        <dbReference type="SAM" id="SignalP"/>
    </source>
</evidence>
<reference evidence="2" key="1">
    <citation type="submission" date="2022-02" db="EMBL/GenBank/DDBJ databases">
        <authorList>
            <person name="King R."/>
        </authorList>
    </citation>
    <scope>NUCLEOTIDE SEQUENCE</scope>
</reference>
<evidence type="ECO:0000313" key="2">
    <source>
        <dbReference type="EMBL" id="CAH1639464.1"/>
    </source>
</evidence>
<feature type="chain" id="PRO_5040387148" description="Cuticular protein" evidence="1">
    <location>
        <begin position="20"/>
        <end position="175"/>
    </location>
</feature>
<dbReference type="AlphaFoldDB" id="A0A9P0I4V0"/>
<dbReference type="PROSITE" id="PS51257">
    <property type="entry name" value="PROKAR_LIPOPROTEIN"/>
    <property type="match status" value="1"/>
</dbReference>
<name>A0A9P0I4V0_SPOLI</name>
<evidence type="ECO:0008006" key="4">
    <source>
        <dbReference type="Google" id="ProtNLM"/>
    </source>
</evidence>
<keyword evidence="1" id="KW-0732">Signal</keyword>
<feature type="signal peptide" evidence="1">
    <location>
        <begin position="1"/>
        <end position="19"/>
    </location>
</feature>
<proteinExistence type="predicted"/>